<dbReference type="PANTHER" id="PTHR37813">
    <property type="entry name" value="FELS-2 PROPHAGE PROTEIN"/>
    <property type="match status" value="1"/>
</dbReference>
<keyword evidence="1" id="KW-0812">Transmembrane</keyword>
<dbReference type="AlphaFoldDB" id="A0A387BMY3"/>
<feature type="transmembrane region" description="Helical" evidence="1">
    <location>
        <begin position="510"/>
        <end position="529"/>
    </location>
</feature>
<organism evidence="3 4">
    <name type="scientific">Gryllotalpicola protaetiae</name>
    <dbReference type="NCBI Taxonomy" id="2419771"/>
    <lineage>
        <taxon>Bacteria</taxon>
        <taxon>Bacillati</taxon>
        <taxon>Actinomycetota</taxon>
        <taxon>Actinomycetes</taxon>
        <taxon>Micrococcales</taxon>
        <taxon>Microbacteriaceae</taxon>
        <taxon>Gryllotalpicola</taxon>
    </lineage>
</organism>
<name>A0A387BMY3_9MICO</name>
<proteinExistence type="predicted"/>
<dbReference type="OrthoDB" id="177147at2"/>
<evidence type="ECO:0000256" key="1">
    <source>
        <dbReference type="SAM" id="Phobius"/>
    </source>
</evidence>
<protein>
    <recommendedName>
        <fullName evidence="2">Tape measure protein N-terminal domain-containing protein</fullName>
    </recommendedName>
</protein>
<gene>
    <name evidence="3" type="ORF">D7I44_01670</name>
</gene>
<evidence type="ECO:0000259" key="2">
    <source>
        <dbReference type="Pfam" id="PF20155"/>
    </source>
</evidence>
<dbReference type="InterPro" id="IPR013491">
    <property type="entry name" value="Tape_meas_N"/>
</dbReference>
<dbReference type="Pfam" id="PF20155">
    <property type="entry name" value="TMP_3"/>
    <property type="match status" value="1"/>
</dbReference>
<dbReference type="PANTHER" id="PTHR37813:SF1">
    <property type="entry name" value="FELS-2 PROPHAGE PROTEIN"/>
    <property type="match status" value="1"/>
</dbReference>
<sequence>MAIEIASAFVTIVPSLKGAAASINSQLTAGIDTSAIGQKIGSGVGQSAAASIAAQFSQAGKAMQQVGGKLTSAITKPAMLAATAVGGIFSVGGWNRLVAIDQAQAKLEGLGHSVDSVKAIMADALASVKGTAFGLGDAASLAASAVAAGIKPGQDLQRTLKLTADTAAIAGTSLGDMGLIVNSVAARNRLMGDDLMQLQSRGIPVLQFLADQYGVTAAAASEMVSSGQVDFATFQAAMESGLGGAALKMGNSFTGAMQNVWAAVGRVGAAFLDAGGTGGGFFSRLKPLLGEFTGGLDALEPIAARVGEKVGAAFANIITKVQQVIGWWQSLDAGTRGLVLKVGGAIAGIAVAAGPVLTIAGKLTSGIGSIVNIAGQLGAAFGGAGGAAGALGKVLTIATGPVGLIVAAIGTLIAVSPELRGALMDAFGTILPIIVSLAKALIPVIQQLASSLLPVLQIIGRAVAQVISQIVPIIAMLAQQLAPIITQIAGMIGPLVAALMPVITQIVNALLGILLPAISAILPVVKAVIGAVIPVIQALVTIIQGVVNIIVGLLTGNWAQVWKGMGQVVSGAVNLVVSVITGLWSITKAAFTGGLALIAALWNGAWSAIAGFFSAIGSTIASLATGLANGVRSAISGALSWLGSAWSSAWSGLTGAVSGAVTAVGRAVTGIPGAIKGALADAGSWLVGVGKDIINGLINGIASMVGAAVQKVKDLAGSIVNGAKAALGIGSPSRVFAREVGAMIPAGAALGVTANADDFRNAVDDMASYVPGWSASSARLGAGAGSALPEQVTLVDASGALLALMDVRVGSAMTADGRVAANGARRW</sequence>
<dbReference type="Proteomes" id="UP000275069">
    <property type="component" value="Chromosome"/>
</dbReference>
<dbReference type="RefSeq" id="WP_120787900.1">
    <property type="nucleotide sequence ID" value="NZ_CP032624.1"/>
</dbReference>
<feature type="transmembrane region" description="Helical" evidence="1">
    <location>
        <begin position="568"/>
        <end position="586"/>
    </location>
</feature>
<dbReference type="NCBIfam" id="TIGR02675">
    <property type="entry name" value="tape_meas_nterm"/>
    <property type="match status" value="1"/>
</dbReference>
<accession>A0A387BMY3</accession>
<feature type="transmembrane region" description="Helical" evidence="1">
    <location>
        <begin position="535"/>
        <end position="556"/>
    </location>
</feature>
<evidence type="ECO:0000313" key="3">
    <source>
        <dbReference type="EMBL" id="AYG02366.1"/>
    </source>
</evidence>
<feature type="transmembrane region" description="Helical" evidence="1">
    <location>
        <begin position="394"/>
        <end position="414"/>
    </location>
</feature>
<evidence type="ECO:0000313" key="4">
    <source>
        <dbReference type="Proteomes" id="UP000275069"/>
    </source>
</evidence>
<feature type="transmembrane region" description="Helical" evidence="1">
    <location>
        <begin position="458"/>
        <end position="478"/>
    </location>
</feature>
<reference evidence="3 4" key="1">
    <citation type="submission" date="2018-09" db="EMBL/GenBank/DDBJ databases">
        <title>Genome sequencing of strain 2DFW10M-5.</title>
        <authorList>
            <person name="Heo J."/>
            <person name="Kim S.-J."/>
            <person name="Kwon S.-W."/>
        </authorList>
    </citation>
    <scope>NUCLEOTIDE SEQUENCE [LARGE SCALE GENOMIC DNA]</scope>
    <source>
        <strain evidence="3 4">2DFW10M-5</strain>
    </source>
</reference>
<feature type="transmembrane region" description="Helical" evidence="1">
    <location>
        <begin position="338"/>
        <end position="360"/>
    </location>
</feature>
<feature type="transmembrane region" description="Helical" evidence="1">
    <location>
        <begin position="366"/>
        <end position="387"/>
    </location>
</feature>
<feature type="transmembrane region" description="Helical" evidence="1">
    <location>
        <begin position="426"/>
        <end position="446"/>
    </location>
</feature>
<dbReference type="EMBL" id="CP032624">
    <property type="protein sequence ID" value="AYG02366.1"/>
    <property type="molecule type" value="Genomic_DNA"/>
</dbReference>
<keyword evidence="1" id="KW-1133">Transmembrane helix</keyword>
<feature type="domain" description="Tape measure protein N-terminal" evidence="2">
    <location>
        <begin position="99"/>
        <end position="266"/>
    </location>
</feature>
<keyword evidence="4" id="KW-1185">Reference proteome</keyword>
<keyword evidence="1" id="KW-0472">Membrane</keyword>
<dbReference type="KEGG" id="gry:D7I44_01670"/>